<sequence>MLVTQVIIGKTNVHHSILCMFVLPGEILSSI</sequence>
<dbReference type="EMBL" id="GBXM01081805">
    <property type="protein sequence ID" value="JAH26772.1"/>
    <property type="molecule type" value="Transcribed_RNA"/>
</dbReference>
<dbReference type="AlphaFoldDB" id="A0A0E9RDC2"/>
<reference evidence="1" key="2">
    <citation type="journal article" date="2015" name="Fish Shellfish Immunol.">
        <title>Early steps in the European eel (Anguilla anguilla)-Vibrio vulnificus interaction in the gills: Role of the RtxA13 toxin.</title>
        <authorList>
            <person name="Callol A."/>
            <person name="Pajuelo D."/>
            <person name="Ebbesson L."/>
            <person name="Teles M."/>
            <person name="MacKenzie S."/>
            <person name="Amaro C."/>
        </authorList>
    </citation>
    <scope>NUCLEOTIDE SEQUENCE</scope>
</reference>
<name>A0A0E9RDC2_ANGAN</name>
<protein>
    <submittedName>
        <fullName evidence="1">Uncharacterized protein</fullName>
    </submittedName>
</protein>
<accession>A0A0E9RDC2</accession>
<proteinExistence type="predicted"/>
<reference evidence="1" key="1">
    <citation type="submission" date="2014-11" db="EMBL/GenBank/DDBJ databases">
        <authorList>
            <person name="Amaro Gonzalez C."/>
        </authorList>
    </citation>
    <scope>NUCLEOTIDE SEQUENCE</scope>
</reference>
<evidence type="ECO:0000313" key="1">
    <source>
        <dbReference type="EMBL" id="JAH26772.1"/>
    </source>
</evidence>
<organism evidence="1">
    <name type="scientific">Anguilla anguilla</name>
    <name type="common">European freshwater eel</name>
    <name type="synonym">Muraena anguilla</name>
    <dbReference type="NCBI Taxonomy" id="7936"/>
    <lineage>
        <taxon>Eukaryota</taxon>
        <taxon>Metazoa</taxon>
        <taxon>Chordata</taxon>
        <taxon>Craniata</taxon>
        <taxon>Vertebrata</taxon>
        <taxon>Euteleostomi</taxon>
        <taxon>Actinopterygii</taxon>
        <taxon>Neopterygii</taxon>
        <taxon>Teleostei</taxon>
        <taxon>Anguilliformes</taxon>
        <taxon>Anguillidae</taxon>
        <taxon>Anguilla</taxon>
    </lineage>
</organism>